<dbReference type="PANTHER" id="PTHR31144">
    <property type="entry name" value="UPF0602 PROTEIN C4ORF47"/>
    <property type="match status" value="1"/>
</dbReference>
<evidence type="ECO:0000256" key="5">
    <source>
        <dbReference type="ARBA" id="ARBA00035693"/>
    </source>
</evidence>
<evidence type="ECO:0000256" key="2">
    <source>
        <dbReference type="ARBA" id="ARBA00022490"/>
    </source>
</evidence>
<organism evidence="7 8">
    <name type="scientific">Cymbomonas tetramitiformis</name>
    <dbReference type="NCBI Taxonomy" id="36881"/>
    <lineage>
        <taxon>Eukaryota</taxon>
        <taxon>Viridiplantae</taxon>
        <taxon>Chlorophyta</taxon>
        <taxon>Pyramimonadophyceae</taxon>
        <taxon>Pyramimonadales</taxon>
        <taxon>Pyramimonadaceae</taxon>
        <taxon>Cymbomonas</taxon>
    </lineage>
</organism>
<dbReference type="Proteomes" id="UP001190700">
    <property type="component" value="Unassembled WGS sequence"/>
</dbReference>
<evidence type="ECO:0000256" key="1">
    <source>
        <dbReference type="ARBA" id="ARBA00004300"/>
    </source>
</evidence>
<gene>
    <name evidence="7" type="ORF">CYMTET_15167</name>
</gene>
<feature type="compositionally biased region" description="Low complexity" evidence="6">
    <location>
        <begin position="91"/>
        <end position="102"/>
    </location>
</feature>
<dbReference type="EMBL" id="LGRX02006385">
    <property type="protein sequence ID" value="KAK3276789.1"/>
    <property type="molecule type" value="Genomic_DNA"/>
</dbReference>
<keyword evidence="2" id="KW-0963">Cytoplasm</keyword>
<comment type="similarity">
    <text evidence="4">Belongs to the CFAP96 family.</text>
</comment>
<dbReference type="Pfam" id="PF15239">
    <property type="entry name" value="CFAP96-like"/>
    <property type="match status" value="1"/>
</dbReference>
<comment type="caution">
    <text evidence="7">The sequence shown here is derived from an EMBL/GenBank/DDBJ whole genome shotgun (WGS) entry which is preliminary data.</text>
</comment>
<evidence type="ECO:0000256" key="4">
    <source>
        <dbReference type="ARBA" id="ARBA00035656"/>
    </source>
</evidence>
<feature type="region of interest" description="Disordered" evidence="6">
    <location>
        <begin position="256"/>
        <end position="281"/>
    </location>
</feature>
<keyword evidence="8" id="KW-1185">Reference proteome</keyword>
<feature type="region of interest" description="Disordered" evidence="6">
    <location>
        <begin position="115"/>
        <end position="140"/>
    </location>
</feature>
<feature type="compositionally biased region" description="Basic and acidic residues" evidence="6">
    <location>
        <begin position="70"/>
        <end position="85"/>
    </location>
</feature>
<evidence type="ECO:0000256" key="3">
    <source>
        <dbReference type="ARBA" id="ARBA00023212"/>
    </source>
</evidence>
<evidence type="ECO:0000313" key="8">
    <source>
        <dbReference type="Proteomes" id="UP001190700"/>
    </source>
</evidence>
<reference evidence="7 8" key="1">
    <citation type="journal article" date="2015" name="Genome Biol. Evol.">
        <title>Comparative Genomics of a Bacterivorous Green Alga Reveals Evolutionary Causalities and Consequences of Phago-Mixotrophic Mode of Nutrition.</title>
        <authorList>
            <person name="Burns J.A."/>
            <person name="Paasch A."/>
            <person name="Narechania A."/>
            <person name="Kim E."/>
        </authorList>
    </citation>
    <scope>NUCLEOTIDE SEQUENCE [LARGE SCALE GENOMIC DNA]</scope>
    <source>
        <strain evidence="7 8">PLY_AMNH</strain>
    </source>
</reference>
<comment type="subcellular location">
    <subcellularLocation>
        <location evidence="1">Cytoplasm</location>
        <location evidence="1">Cytoskeleton</location>
        <location evidence="1">Microtubule organizing center</location>
        <location evidence="1">Centrosome</location>
    </subcellularLocation>
</comment>
<dbReference type="AlphaFoldDB" id="A0AAE0GET4"/>
<evidence type="ECO:0000313" key="7">
    <source>
        <dbReference type="EMBL" id="KAK3276789.1"/>
    </source>
</evidence>
<dbReference type="PANTHER" id="PTHR31144:SF1">
    <property type="entry name" value="UPF0602 PROTEIN C4ORF47"/>
    <property type="match status" value="1"/>
</dbReference>
<feature type="region of interest" description="Disordered" evidence="6">
    <location>
        <begin position="220"/>
        <end position="240"/>
    </location>
</feature>
<proteinExistence type="inferred from homology"/>
<protein>
    <recommendedName>
        <fullName evidence="5">Cilia-and flagella-associated protein 96</fullName>
    </recommendedName>
</protein>
<dbReference type="GO" id="GO:0005881">
    <property type="term" value="C:cytoplasmic microtubule"/>
    <property type="evidence" value="ECO:0007669"/>
    <property type="project" value="TreeGrafter"/>
</dbReference>
<evidence type="ECO:0000256" key="6">
    <source>
        <dbReference type="SAM" id="MobiDB-lite"/>
    </source>
</evidence>
<dbReference type="InterPro" id="IPR029358">
    <property type="entry name" value="CFAP96"/>
</dbReference>
<sequence>MTDIDRLGVFSYPGSIDIEDEYTKPSKQHSRYGGKQMVVQGDVLGNLPDAMIDKNFKRLSENDVYMDPGSLERRERAARKEKNVSEKAFMPSSPAKKSSGKGTYYGCLSPAQEYLHDNDPDAVKPPPDTNGPKNFLCAPAKKGGYGTTGTSIGHVPEYESEPYLNSRILERDERVAAREKIVKPFVSSGRGGGLFHSDVYAYEPGPGLRERTKPPPIEKAFKSPGKGKSGHNCTLSGFPEYMPDPFEEREAIEKAEKAAAKPPGIFKPGSVPKGLRQTTINPYKLAARPSRHSDF</sequence>
<keyword evidence="3" id="KW-0206">Cytoskeleton</keyword>
<accession>A0AAE0GET4</accession>
<name>A0AAE0GET4_9CHLO</name>
<feature type="region of interest" description="Disordered" evidence="6">
    <location>
        <begin position="67"/>
        <end position="103"/>
    </location>
</feature>